<name>A0AAD4S9V4_9MAGN</name>
<dbReference type="Proteomes" id="UP001202328">
    <property type="component" value="Unassembled WGS sequence"/>
</dbReference>
<accession>A0AAD4S9V4</accession>
<organism evidence="1 2">
    <name type="scientific">Papaver atlanticum</name>
    <dbReference type="NCBI Taxonomy" id="357466"/>
    <lineage>
        <taxon>Eukaryota</taxon>
        <taxon>Viridiplantae</taxon>
        <taxon>Streptophyta</taxon>
        <taxon>Embryophyta</taxon>
        <taxon>Tracheophyta</taxon>
        <taxon>Spermatophyta</taxon>
        <taxon>Magnoliopsida</taxon>
        <taxon>Ranunculales</taxon>
        <taxon>Papaveraceae</taxon>
        <taxon>Papaveroideae</taxon>
        <taxon>Papaver</taxon>
    </lineage>
</organism>
<gene>
    <name evidence="1" type="ORF">MKW98_019343</name>
</gene>
<sequence length="66" mass="7724">MSNEHYHVDEHYHLLPLQNNLDELFMLMHFLDAGMVWRSPKWSLRVSIKNSRLQGSIKGSDLSADN</sequence>
<protein>
    <submittedName>
        <fullName evidence="1">Uncharacterized protein</fullName>
    </submittedName>
</protein>
<proteinExistence type="predicted"/>
<keyword evidence="2" id="KW-1185">Reference proteome</keyword>
<reference evidence="1" key="1">
    <citation type="submission" date="2022-04" db="EMBL/GenBank/DDBJ databases">
        <title>A functionally conserved STORR gene fusion in Papaver species that diverged 16.8 million years ago.</title>
        <authorList>
            <person name="Catania T."/>
        </authorList>
    </citation>
    <scope>NUCLEOTIDE SEQUENCE</scope>
    <source>
        <strain evidence="1">S-188037</strain>
    </source>
</reference>
<evidence type="ECO:0000313" key="1">
    <source>
        <dbReference type="EMBL" id="KAI3874770.1"/>
    </source>
</evidence>
<comment type="caution">
    <text evidence="1">The sequence shown here is derived from an EMBL/GenBank/DDBJ whole genome shotgun (WGS) entry which is preliminary data.</text>
</comment>
<dbReference type="EMBL" id="JAJJMB010012638">
    <property type="protein sequence ID" value="KAI3874770.1"/>
    <property type="molecule type" value="Genomic_DNA"/>
</dbReference>
<evidence type="ECO:0000313" key="2">
    <source>
        <dbReference type="Proteomes" id="UP001202328"/>
    </source>
</evidence>
<dbReference type="AlphaFoldDB" id="A0AAD4S9V4"/>